<organism evidence="6 7">
    <name type="scientific">Boothiomyces macroporosus</name>
    <dbReference type="NCBI Taxonomy" id="261099"/>
    <lineage>
        <taxon>Eukaryota</taxon>
        <taxon>Fungi</taxon>
        <taxon>Fungi incertae sedis</taxon>
        <taxon>Chytridiomycota</taxon>
        <taxon>Chytridiomycota incertae sedis</taxon>
        <taxon>Chytridiomycetes</taxon>
        <taxon>Rhizophydiales</taxon>
        <taxon>Terramycetaceae</taxon>
        <taxon>Boothiomyces</taxon>
    </lineage>
</organism>
<dbReference type="Pfam" id="PF08506">
    <property type="entry name" value="Cse1"/>
    <property type="match status" value="1"/>
</dbReference>
<dbReference type="PANTHER" id="PTHR10997">
    <property type="entry name" value="IMPORTIN-7, 8, 11"/>
    <property type="match status" value="1"/>
</dbReference>
<dbReference type="SUPFAM" id="SSF48371">
    <property type="entry name" value="ARM repeat"/>
    <property type="match status" value="1"/>
</dbReference>
<dbReference type="EMBL" id="JADGKB010000124">
    <property type="protein sequence ID" value="KAJ3252964.1"/>
    <property type="molecule type" value="Genomic_DNA"/>
</dbReference>
<feature type="domain" description="Importin-7/11-like TPR repeats" evidence="5">
    <location>
        <begin position="520"/>
        <end position="743"/>
    </location>
</feature>
<evidence type="ECO:0000313" key="6">
    <source>
        <dbReference type="EMBL" id="KAJ3252964.1"/>
    </source>
</evidence>
<evidence type="ECO:0000259" key="4">
    <source>
        <dbReference type="Pfam" id="PF08506"/>
    </source>
</evidence>
<reference evidence="6" key="1">
    <citation type="submission" date="2020-05" db="EMBL/GenBank/DDBJ databases">
        <title>Phylogenomic resolution of chytrid fungi.</title>
        <authorList>
            <person name="Stajich J.E."/>
            <person name="Amses K."/>
            <person name="Simmons R."/>
            <person name="Seto K."/>
            <person name="Myers J."/>
            <person name="Bonds A."/>
            <person name="Quandt C.A."/>
            <person name="Barry K."/>
            <person name="Liu P."/>
            <person name="Grigoriev I."/>
            <person name="Longcore J.E."/>
            <person name="James T.Y."/>
        </authorList>
    </citation>
    <scope>NUCLEOTIDE SEQUENCE</scope>
    <source>
        <strain evidence="6">PLAUS21</strain>
    </source>
</reference>
<keyword evidence="3" id="KW-0813">Transport</keyword>
<accession>A0AAD5UEL5</accession>
<evidence type="ECO:0000313" key="7">
    <source>
        <dbReference type="Proteomes" id="UP001210925"/>
    </source>
</evidence>
<keyword evidence="2" id="KW-0963">Cytoplasm</keyword>
<evidence type="ECO:0000256" key="2">
    <source>
        <dbReference type="ARBA" id="ARBA00022490"/>
    </source>
</evidence>
<keyword evidence="7" id="KW-1185">Reference proteome</keyword>
<protein>
    <submittedName>
        <fullName evidence="6">Uncharacterized protein</fullName>
    </submittedName>
</protein>
<feature type="domain" description="Exportin-2 central" evidence="4">
    <location>
        <begin position="213"/>
        <end position="359"/>
    </location>
</feature>
<comment type="caution">
    <text evidence="6">The sequence shown here is derived from an EMBL/GenBank/DDBJ whole genome shotgun (WGS) entry which is preliminary data.</text>
</comment>
<dbReference type="InterPro" id="IPR058669">
    <property type="entry name" value="TPR_IPO7/11-like"/>
</dbReference>
<comment type="subcellular location">
    <subcellularLocation>
        <location evidence="1">Cytoplasm</location>
    </subcellularLocation>
</comment>
<dbReference type="PANTHER" id="PTHR10997:SF18">
    <property type="entry name" value="D-IMPORTIN 7_RANBP7"/>
    <property type="match status" value="1"/>
</dbReference>
<dbReference type="Proteomes" id="UP001210925">
    <property type="component" value="Unassembled WGS sequence"/>
</dbReference>
<dbReference type="Gene3D" id="1.25.10.10">
    <property type="entry name" value="Leucine-rich Repeat Variant"/>
    <property type="match status" value="1"/>
</dbReference>
<evidence type="ECO:0000256" key="3">
    <source>
        <dbReference type="ARBA" id="ARBA00022927"/>
    </source>
</evidence>
<dbReference type="GO" id="GO:0005635">
    <property type="term" value="C:nuclear envelope"/>
    <property type="evidence" value="ECO:0007669"/>
    <property type="project" value="TreeGrafter"/>
</dbReference>
<evidence type="ECO:0000256" key="1">
    <source>
        <dbReference type="ARBA" id="ARBA00004496"/>
    </source>
</evidence>
<dbReference type="InterPro" id="IPR016024">
    <property type="entry name" value="ARM-type_fold"/>
</dbReference>
<gene>
    <name evidence="6" type="ORF">HK103_001063</name>
</gene>
<dbReference type="InterPro" id="IPR011989">
    <property type="entry name" value="ARM-like"/>
</dbReference>
<evidence type="ECO:0000259" key="5">
    <source>
        <dbReference type="Pfam" id="PF25758"/>
    </source>
</evidence>
<sequence length="869" mass="99770">MEQEVFNTLSATIQADANVRQQAEAHLKQLIKVKTLQWTQAGKRANLYAIIQSLFPILLSIGQKLEQIDNPESLLMLKTIIKTYNCAIRMDLSPVLQSMDSLVPWCTLFMNVVQKKSNETDEKHVFWKLKKWAFGCLNTLMGKYGRRKGDKKYTQFSKLFVEHFVPKILNVYFEQFELNAYSSPRAIQLQLSFVGHCIGLKPIWPMILTKLELLVKFIFPLLCFTEQDQELWDEDPVEYIHKKVDPPIDDFRSPVTAAEELLVSLVKSRFSQTFIPIVTMVNGILTSLAQQFNPNQKYGALNIMAQLADMALSDKSPIKDQMEQFLVSHVFPDLTSPHAFLRAKACDVIHQFSGITYKEESNLQFAFTNILNCMNDAQLPVRVSSSLALGPFLKYPQVVTAMKPHVVQVMQGLLNTTNEIDLDTLTHSMELLVFEFSEELKPYATQLASQLRDTFMRIMAEGNFNSDDFDIEDAEDKTMAAMGVLKTIASLILAVDSSPAIILEIEIVIEPALKFILENSILDLYEELFEIIETSLFCAKQVSPTMWNLFPYIVNTFKQDALEYLEEMSPSLDNYISYGKDVIAANPTLQNQLFEMIMTIMNDKLGREADKIRAIQLMETMLHNLRGLIDSFVPQFVEQAYNLLKNKVKTVALRVHCIEVVLNAIYYNPTMALGLLEHINWTTAFCEIWFKNIDHFHRVHDKKLSILALCTLLELPQNQLGSLQNMWTHLFDGILKIFQTYQGALEYRESMEGEPEEYEDYENNDDFEEAEEFDDQEQETLESLADDAAQAHTDDYSDDEEWDVEEFMQEDIYFITPLDTIDAYIRFTQTMNHLQQTGQGSILDSRLSTAQRATLNTIVATAQKNQQKH</sequence>
<dbReference type="Pfam" id="PF25758">
    <property type="entry name" value="TPR_IPO11"/>
    <property type="match status" value="1"/>
</dbReference>
<dbReference type="GO" id="GO:0005829">
    <property type="term" value="C:cytosol"/>
    <property type="evidence" value="ECO:0007669"/>
    <property type="project" value="TreeGrafter"/>
</dbReference>
<name>A0AAD5UEL5_9FUNG</name>
<dbReference type="GO" id="GO:0006606">
    <property type="term" value="P:protein import into nucleus"/>
    <property type="evidence" value="ECO:0007669"/>
    <property type="project" value="TreeGrafter"/>
</dbReference>
<proteinExistence type="predicted"/>
<keyword evidence="3" id="KW-0653">Protein transport</keyword>
<dbReference type="AlphaFoldDB" id="A0AAD5UEL5"/>
<dbReference type="InterPro" id="IPR013713">
    <property type="entry name" value="XPO2_central"/>
</dbReference>